<sequence length="122" mass="13944">MWGFAPTIAVLESKYGFQPLNESKVLAVNYWNMLLVNVIYSGGVIGMLLCHLILLNTDEKSVWCWISSVQVGVKYAQFSMVLVFYVVMVTVLYLRAKVALVVGDDVIRNWMEINFDDMRDLL</sequence>
<comment type="caution">
    <text evidence="2">The sequence shown here is derived from an EMBL/GenBank/DDBJ whole genome shotgun (WGS) entry which is preliminary data.</text>
</comment>
<evidence type="ECO:0000313" key="3">
    <source>
        <dbReference type="Proteomes" id="UP000245207"/>
    </source>
</evidence>
<organism evidence="2 3">
    <name type="scientific">Artemisia annua</name>
    <name type="common">Sweet wormwood</name>
    <dbReference type="NCBI Taxonomy" id="35608"/>
    <lineage>
        <taxon>Eukaryota</taxon>
        <taxon>Viridiplantae</taxon>
        <taxon>Streptophyta</taxon>
        <taxon>Embryophyta</taxon>
        <taxon>Tracheophyta</taxon>
        <taxon>Spermatophyta</taxon>
        <taxon>Magnoliopsida</taxon>
        <taxon>eudicotyledons</taxon>
        <taxon>Gunneridae</taxon>
        <taxon>Pentapetalae</taxon>
        <taxon>asterids</taxon>
        <taxon>campanulids</taxon>
        <taxon>Asterales</taxon>
        <taxon>Asteraceae</taxon>
        <taxon>Asteroideae</taxon>
        <taxon>Anthemideae</taxon>
        <taxon>Artemisiinae</taxon>
        <taxon>Artemisia</taxon>
    </lineage>
</organism>
<accession>A0A2U1QA11</accession>
<reference evidence="2 3" key="1">
    <citation type="journal article" date="2018" name="Mol. Plant">
        <title>The genome of Artemisia annua provides insight into the evolution of Asteraceae family and artemisinin biosynthesis.</title>
        <authorList>
            <person name="Shen Q."/>
            <person name="Zhang L."/>
            <person name="Liao Z."/>
            <person name="Wang S."/>
            <person name="Yan T."/>
            <person name="Shi P."/>
            <person name="Liu M."/>
            <person name="Fu X."/>
            <person name="Pan Q."/>
            <person name="Wang Y."/>
            <person name="Lv Z."/>
            <person name="Lu X."/>
            <person name="Zhang F."/>
            <person name="Jiang W."/>
            <person name="Ma Y."/>
            <person name="Chen M."/>
            <person name="Hao X."/>
            <person name="Li L."/>
            <person name="Tang Y."/>
            <person name="Lv G."/>
            <person name="Zhou Y."/>
            <person name="Sun X."/>
            <person name="Brodelius P.E."/>
            <person name="Rose J.K.C."/>
            <person name="Tang K."/>
        </authorList>
    </citation>
    <scope>NUCLEOTIDE SEQUENCE [LARGE SCALE GENOMIC DNA]</scope>
    <source>
        <strain evidence="3">cv. Huhao1</strain>
        <tissue evidence="2">Leaf</tissue>
    </source>
</reference>
<proteinExistence type="predicted"/>
<keyword evidence="1" id="KW-0812">Transmembrane</keyword>
<keyword evidence="3" id="KW-1185">Reference proteome</keyword>
<keyword evidence="1" id="KW-0472">Membrane</keyword>
<evidence type="ECO:0000313" key="2">
    <source>
        <dbReference type="EMBL" id="PWA94839.1"/>
    </source>
</evidence>
<evidence type="ECO:0000256" key="1">
    <source>
        <dbReference type="SAM" id="Phobius"/>
    </source>
</evidence>
<protein>
    <submittedName>
        <fullName evidence="2">Uncharacterized protein</fullName>
    </submittedName>
</protein>
<name>A0A2U1QA11_ARTAN</name>
<gene>
    <name evidence="2" type="ORF">CTI12_AA016620</name>
</gene>
<dbReference type="Proteomes" id="UP000245207">
    <property type="component" value="Unassembled WGS sequence"/>
</dbReference>
<dbReference type="AlphaFoldDB" id="A0A2U1QA11"/>
<dbReference type="EMBL" id="PKPP01000283">
    <property type="protein sequence ID" value="PWA94839.1"/>
    <property type="molecule type" value="Genomic_DNA"/>
</dbReference>
<keyword evidence="1" id="KW-1133">Transmembrane helix</keyword>
<keyword evidence="2" id="KW-0496">Mitochondrion</keyword>
<feature type="transmembrane region" description="Helical" evidence="1">
    <location>
        <begin position="75"/>
        <end position="94"/>
    </location>
</feature>
<feature type="transmembrane region" description="Helical" evidence="1">
    <location>
        <begin position="34"/>
        <end position="55"/>
    </location>
</feature>
<geneLocation type="mitochondrion" evidence="2"/>